<dbReference type="InterPro" id="IPR002293">
    <property type="entry name" value="AA/rel_permease1"/>
</dbReference>
<dbReference type="InterPro" id="IPR050598">
    <property type="entry name" value="AminoAcid_Transporter"/>
</dbReference>
<keyword evidence="7" id="KW-1185">Reference proteome</keyword>
<dbReference type="RefSeq" id="WP_197662618.1">
    <property type="nucleotide sequence ID" value="NZ_JAEAGR010000020.1"/>
</dbReference>
<dbReference type="AlphaFoldDB" id="A0A8J7HDQ7"/>
<evidence type="ECO:0000313" key="7">
    <source>
        <dbReference type="Proteomes" id="UP000623269"/>
    </source>
</evidence>
<dbReference type="Proteomes" id="UP000623269">
    <property type="component" value="Unassembled WGS sequence"/>
</dbReference>
<evidence type="ECO:0000256" key="3">
    <source>
        <dbReference type="ARBA" id="ARBA00022989"/>
    </source>
</evidence>
<dbReference type="PANTHER" id="PTHR11785:SF512">
    <property type="entry name" value="SOBREMESA, ISOFORM B"/>
    <property type="match status" value="1"/>
</dbReference>
<dbReference type="GO" id="GO:0016020">
    <property type="term" value="C:membrane"/>
    <property type="evidence" value="ECO:0007669"/>
    <property type="project" value="UniProtKB-SubCell"/>
</dbReference>
<feature type="transmembrane region" description="Helical" evidence="5">
    <location>
        <begin position="364"/>
        <end position="384"/>
    </location>
</feature>
<feature type="transmembrane region" description="Helical" evidence="5">
    <location>
        <begin position="229"/>
        <end position="253"/>
    </location>
</feature>
<feature type="transmembrane region" description="Helical" evidence="5">
    <location>
        <begin position="273"/>
        <end position="302"/>
    </location>
</feature>
<evidence type="ECO:0000256" key="2">
    <source>
        <dbReference type="ARBA" id="ARBA00022692"/>
    </source>
</evidence>
<feature type="transmembrane region" description="Helical" evidence="5">
    <location>
        <begin position="396"/>
        <end position="414"/>
    </location>
</feature>
<dbReference type="GO" id="GO:0015179">
    <property type="term" value="F:L-amino acid transmembrane transporter activity"/>
    <property type="evidence" value="ECO:0007669"/>
    <property type="project" value="TreeGrafter"/>
</dbReference>
<protein>
    <submittedName>
        <fullName evidence="6">Amino acid permease</fullName>
    </submittedName>
</protein>
<keyword evidence="4 5" id="KW-0472">Membrane</keyword>
<dbReference type="PANTHER" id="PTHR11785">
    <property type="entry name" value="AMINO ACID TRANSPORTER"/>
    <property type="match status" value="1"/>
</dbReference>
<gene>
    <name evidence="6" type="ORF">I5677_15805</name>
</gene>
<keyword evidence="3 5" id="KW-1133">Transmembrane helix</keyword>
<comment type="subcellular location">
    <subcellularLocation>
        <location evidence="1">Membrane</location>
        <topology evidence="1">Multi-pass membrane protein</topology>
    </subcellularLocation>
</comment>
<feature type="transmembrane region" description="Helical" evidence="5">
    <location>
        <begin position="6"/>
        <end position="26"/>
    </location>
</feature>
<sequence length="448" mass="48688">MNKRIYGLFTAVTMITGIVIGSGIFFKSDDILSYTGGNILLGIIVFFVAAVAIVFGCLAISQLATRTDKPGGLIAYAQEFVSMGISSAFGWFQTFLYLPTLAAVVSWVIGIFTCQLFGINASLEIQIFIGIVSLTLLFVINILSARLGGHVQNASMIIKLIPLIIIAVAGLIFGNPQEFIAQDINNFGEATTSFGWLAAFAPIAFSFDGWIVSTSICHEIKNSKRNLPLALTVSPFIILLAYAAYFVGIVSMVGPETILEQKDSSVFLVSEMIFGRIGAKILLIFVIISVIGTVNGIVLGFIRMPYSLALRNMIPGSKILAKEHKNLGGMPLNSALFAYVLSIGWMLVHYLSQKLGMRGDVSEIAIGISYLNYILLYYAVIRLARKGSIQSIFKGYIIPILAMGGSLVIISGSITHPLFVYYAGICFIIMLAGVLYYEKNKDKIDLPR</sequence>
<comment type="caution">
    <text evidence="6">The sequence shown here is derived from an EMBL/GenBank/DDBJ whole genome shotgun (WGS) entry which is preliminary data.</text>
</comment>
<feature type="transmembrane region" description="Helical" evidence="5">
    <location>
        <begin position="332"/>
        <end position="352"/>
    </location>
</feature>
<dbReference type="PIRSF" id="PIRSF006060">
    <property type="entry name" value="AA_transporter"/>
    <property type="match status" value="1"/>
</dbReference>
<evidence type="ECO:0000313" key="6">
    <source>
        <dbReference type="EMBL" id="MBH1942367.1"/>
    </source>
</evidence>
<dbReference type="EMBL" id="JAEAGR010000020">
    <property type="protein sequence ID" value="MBH1942367.1"/>
    <property type="molecule type" value="Genomic_DNA"/>
</dbReference>
<proteinExistence type="predicted"/>
<feature type="transmembrane region" description="Helical" evidence="5">
    <location>
        <begin position="38"/>
        <end position="61"/>
    </location>
</feature>
<evidence type="ECO:0000256" key="1">
    <source>
        <dbReference type="ARBA" id="ARBA00004141"/>
    </source>
</evidence>
<evidence type="ECO:0000256" key="5">
    <source>
        <dbReference type="SAM" id="Phobius"/>
    </source>
</evidence>
<keyword evidence="2 5" id="KW-0812">Transmembrane</keyword>
<feature type="transmembrane region" description="Helical" evidence="5">
    <location>
        <begin position="99"/>
        <end position="119"/>
    </location>
</feature>
<feature type="transmembrane region" description="Helical" evidence="5">
    <location>
        <begin position="156"/>
        <end position="174"/>
    </location>
</feature>
<organism evidence="6 7">
    <name type="scientific">Mobilitalea sibirica</name>
    <dbReference type="NCBI Taxonomy" id="1462919"/>
    <lineage>
        <taxon>Bacteria</taxon>
        <taxon>Bacillati</taxon>
        <taxon>Bacillota</taxon>
        <taxon>Clostridia</taxon>
        <taxon>Lachnospirales</taxon>
        <taxon>Lachnospiraceae</taxon>
        <taxon>Mobilitalea</taxon>
    </lineage>
</organism>
<feature type="transmembrane region" description="Helical" evidence="5">
    <location>
        <begin position="125"/>
        <end position="144"/>
    </location>
</feature>
<evidence type="ECO:0000256" key="4">
    <source>
        <dbReference type="ARBA" id="ARBA00023136"/>
    </source>
</evidence>
<feature type="transmembrane region" description="Helical" evidence="5">
    <location>
        <begin position="420"/>
        <end position="438"/>
    </location>
</feature>
<dbReference type="Pfam" id="PF13520">
    <property type="entry name" value="AA_permease_2"/>
    <property type="match status" value="1"/>
</dbReference>
<name>A0A8J7HDQ7_9FIRM</name>
<accession>A0A8J7HDQ7</accession>
<dbReference type="Gene3D" id="1.20.1740.10">
    <property type="entry name" value="Amino acid/polyamine transporter I"/>
    <property type="match status" value="1"/>
</dbReference>
<reference evidence="6" key="1">
    <citation type="submission" date="2020-12" db="EMBL/GenBank/DDBJ databases">
        <title>M. sibirica DSM 26468T genome.</title>
        <authorList>
            <person name="Thieme N."/>
            <person name="Rettenmaier R."/>
            <person name="Zverlov V."/>
            <person name="Liebl W."/>
        </authorList>
    </citation>
    <scope>NUCLEOTIDE SEQUENCE</scope>
    <source>
        <strain evidence="6">DSM 26468</strain>
    </source>
</reference>
<feature type="transmembrane region" description="Helical" evidence="5">
    <location>
        <begin position="194"/>
        <end position="217"/>
    </location>
</feature>